<dbReference type="Proteomes" id="UP000198937">
    <property type="component" value="Unassembled WGS sequence"/>
</dbReference>
<feature type="transmembrane region" description="Helical" evidence="2">
    <location>
        <begin position="12"/>
        <end position="30"/>
    </location>
</feature>
<organism evidence="4 5">
    <name type="scientific">Micromonospora yangpuensis</name>
    <dbReference type="NCBI Taxonomy" id="683228"/>
    <lineage>
        <taxon>Bacteria</taxon>
        <taxon>Bacillati</taxon>
        <taxon>Actinomycetota</taxon>
        <taxon>Actinomycetes</taxon>
        <taxon>Micromonosporales</taxon>
        <taxon>Micromonosporaceae</taxon>
        <taxon>Micromonospora</taxon>
    </lineage>
</organism>
<keyword evidence="2" id="KW-0472">Membrane</keyword>
<dbReference type="InterPro" id="IPR016047">
    <property type="entry name" value="M23ase_b-sheet_dom"/>
</dbReference>
<gene>
    <name evidence="4" type="ORF">GA0070617_3927</name>
</gene>
<evidence type="ECO:0000256" key="1">
    <source>
        <dbReference type="SAM" id="MobiDB-lite"/>
    </source>
</evidence>
<dbReference type="SUPFAM" id="SSF51261">
    <property type="entry name" value="Duplicated hybrid motif"/>
    <property type="match status" value="1"/>
</dbReference>
<dbReference type="PANTHER" id="PTHR21666">
    <property type="entry name" value="PEPTIDASE-RELATED"/>
    <property type="match status" value="1"/>
</dbReference>
<dbReference type="InterPro" id="IPR011055">
    <property type="entry name" value="Dup_hybrid_motif"/>
</dbReference>
<keyword evidence="2" id="KW-0812">Transmembrane</keyword>
<dbReference type="EMBL" id="FMIA01000002">
    <property type="protein sequence ID" value="SCL58826.1"/>
    <property type="molecule type" value="Genomic_DNA"/>
</dbReference>
<name>A0A1C6UXR5_9ACTN</name>
<evidence type="ECO:0000313" key="4">
    <source>
        <dbReference type="EMBL" id="SCL58826.1"/>
    </source>
</evidence>
<evidence type="ECO:0000256" key="2">
    <source>
        <dbReference type="SAM" id="Phobius"/>
    </source>
</evidence>
<reference evidence="4 5" key="1">
    <citation type="submission" date="2016-06" db="EMBL/GenBank/DDBJ databases">
        <authorList>
            <person name="Kjaerup R.B."/>
            <person name="Dalgaard T.S."/>
            <person name="Juul-Madsen H.R."/>
        </authorList>
    </citation>
    <scope>NUCLEOTIDE SEQUENCE [LARGE SCALE GENOMIC DNA]</scope>
    <source>
        <strain evidence="4 5">DSM 45577</strain>
    </source>
</reference>
<accession>A0A1C6UXR5</accession>
<dbReference type="RefSeq" id="WP_229688236.1">
    <property type="nucleotide sequence ID" value="NZ_BMMJ01000002.1"/>
</dbReference>
<dbReference type="PANTHER" id="PTHR21666:SF270">
    <property type="entry name" value="MUREIN HYDROLASE ACTIVATOR ENVC"/>
    <property type="match status" value="1"/>
</dbReference>
<evidence type="ECO:0000259" key="3">
    <source>
        <dbReference type="Pfam" id="PF01551"/>
    </source>
</evidence>
<dbReference type="Gene3D" id="2.70.70.10">
    <property type="entry name" value="Glucose Permease (Domain IIA)"/>
    <property type="match status" value="1"/>
</dbReference>
<evidence type="ECO:0000313" key="5">
    <source>
        <dbReference type="Proteomes" id="UP000198937"/>
    </source>
</evidence>
<dbReference type="AlphaFoldDB" id="A0A1C6UXR5"/>
<dbReference type="CDD" id="cd12797">
    <property type="entry name" value="M23_peptidase"/>
    <property type="match status" value="1"/>
</dbReference>
<keyword evidence="5" id="KW-1185">Reference proteome</keyword>
<dbReference type="InterPro" id="IPR050570">
    <property type="entry name" value="Cell_wall_metabolism_enzyme"/>
</dbReference>
<dbReference type="Pfam" id="PF01551">
    <property type="entry name" value="Peptidase_M23"/>
    <property type="match status" value="1"/>
</dbReference>
<proteinExistence type="predicted"/>
<keyword evidence="2" id="KW-1133">Transmembrane helix</keyword>
<feature type="region of interest" description="Disordered" evidence="1">
    <location>
        <begin position="261"/>
        <end position="297"/>
    </location>
</feature>
<feature type="transmembrane region" description="Helical" evidence="2">
    <location>
        <begin position="36"/>
        <end position="57"/>
    </location>
</feature>
<feature type="domain" description="M23ase beta-sheet core" evidence="3">
    <location>
        <begin position="177"/>
        <end position="244"/>
    </location>
</feature>
<sequence length="297" mass="30938">MIESLQRAARRLLVGGLGLAVVAMVIIWSWPGAGTVFEIALFTGTGVGLLGAAGIFLPVGDSTASVRDVHPPVAGRWLALNSPASRVPSHGTRSYGQAYAIDLIHDPLPGAPSTRPVPGEGPGMRPASDYPGFGQPVLAMVTGTVVRVTDGARDHRSRTRVWSLLYLYVEGALRDIAGTRQVLGNHIVVDAGDGCFALVAHLARGSALVRVGDRVEAGQPVGRCGNSGNSSEPHVHAQLMDRAEATSARGLPLRFTGIRIDHTLPTDDTPPTGNAPLTDDAPLTDGLPATGQHLTTS</sequence>
<protein>
    <submittedName>
        <fullName evidence="4">Peptidase family M23</fullName>
    </submittedName>
</protein>
<dbReference type="GO" id="GO:0004222">
    <property type="term" value="F:metalloendopeptidase activity"/>
    <property type="evidence" value="ECO:0007669"/>
    <property type="project" value="TreeGrafter"/>
</dbReference>